<accession>A0ABR7IAN7</accession>
<dbReference type="RefSeq" id="WP_022515152.1">
    <property type="nucleotide sequence ID" value="NZ_JACOQH010000005.1"/>
</dbReference>
<protein>
    <submittedName>
        <fullName evidence="2">Uncharacterized protein</fullName>
    </submittedName>
</protein>
<keyword evidence="1" id="KW-0472">Membrane</keyword>
<dbReference type="EMBL" id="JACOQH010000005">
    <property type="protein sequence ID" value="MBC5753952.1"/>
    <property type="molecule type" value="Genomic_DNA"/>
</dbReference>
<name>A0ABR7IAN7_9FIRM</name>
<gene>
    <name evidence="2" type="ORF">H8Z76_07920</name>
</gene>
<evidence type="ECO:0000313" key="2">
    <source>
        <dbReference type="EMBL" id="MBC5753952.1"/>
    </source>
</evidence>
<dbReference type="Proteomes" id="UP000621540">
    <property type="component" value="Unassembled WGS sequence"/>
</dbReference>
<evidence type="ECO:0000256" key="1">
    <source>
        <dbReference type="SAM" id="Phobius"/>
    </source>
</evidence>
<keyword evidence="3" id="KW-1185">Reference proteome</keyword>
<organism evidence="2 3">
    <name type="scientific">Roseburia yibonii</name>
    <dbReference type="NCBI Taxonomy" id="2763063"/>
    <lineage>
        <taxon>Bacteria</taxon>
        <taxon>Bacillati</taxon>
        <taxon>Bacillota</taxon>
        <taxon>Clostridia</taxon>
        <taxon>Lachnospirales</taxon>
        <taxon>Lachnospiraceae</taxon>
        <taxon>Roseburia</taxon>
    </lineage>
</organism>
<proteinExistence type="predicted"/>
<keyword evidence="1" id="KW-1133">Transmembrane helix</keyword>
<evidence type="ECO:0000313" key="3">
    <source>
        <dbReference type="Proteomes" id="UP000621540"/>
    </source>
</evidence>
<sequence length="48" mass="5011">MEEILREYGSGILAAVTGIGFLIFYAGLYSEGGVLRKAVLAFLAGICG</sequence>
<feature type="transmembrane region" description="Helical" evidence="1">
    <location>
        <begin position="12"/>
        <end position="30"/>
    </location>
</feature>
<comment type="caution">
    <text evidence="2">The sequence shown here is derived from an EMBL/GenBank/DDBJ whole genome shotgun (WGS) entry which is preliminary data.</text>
</comment>
<reference evidence="2 3" key="1">
    <citation type="submission" date="2020-08" db="EMBL/GenBank/DDBJ databases">
        <title>Genome public.</title>
        <authorList>
            <person name="Liu C."/>
            <person name="Sun Q."/>
        </authorList>
    </citation>
    <scope>NUCLEOTIDE SEQUENCE [LARGE SCALE GENOMIC DNA]</scope>
    <source>
        <strain evidence="2 3">BX0805</strain>
    </source>
</reference>
<keyword evidence="1" id="KW-0812">Transmembrane</keyword>